<dbReference type="InterPro" id="IPR015943">
    <property type="entry name" value="WD40/YVTN_repeat-like_dom_sf"/>
</dbReference>
<dbReference type="AlphaFoldDB" id="A0A6I4W9B5"/>
<dbReference type="EMBL" id="WUTW01000002">
    <property type="protein sequence ID" value="MXQ64676.1"/>
    <property type="molecule type" value="Genomic_DNA"/>
</dbReference>
<evidence type="ECO:0000259" key="3">
    <source>
        <dbReference type="Pfam" id="PF13360"/>
    </source>
</evidence>
<keyword evidence="2" id="KW-0732">Signal</keyword>
<dbReference type="PANTHER" id="PTHR34512:SF30">
    <property type="entry name" value="OUTER MEMBRANE PROTEIN ASSEMBLY FACTOR BAMB"/>
    <property type="match status" value="1"/>
</dbReference>
<dbReference type="InterPro" id="IPR011047">
    <property type="entry name" value="Quinoprotein_ADH-like_sf"/>
</dbReference>
<dbReference type="SUPFAM" id="SSF50998">
    <property type="entry name" value="Quinoprotein alcohol dehydrogenase-like"/>
    <property type="match status" value="1"/>
</dbReference>
<dbReference type="Gene3D" id="2.130.10.10">
    <property type="entry name" value="YVTN repeat-like/Quinoprotein amine dehydrogenase"/>
    <property type="match status" value="1"/>
</dbReference>
<sequence>MGRRRLIAGLLAVVAATAATAAVVNRFVLGAEWWQVRHTVSDTPVAAQRPVGPPPGPLAVSWERSERVRPGAAGTVAYAVALGQAVAASGRGLDVRDARTGAARWSYRRAGWTLVAWAATGTRIVAAFERDGHRADRQTVGFDALSGGILWRRTGDRPASAARATLRWPAGSGIVLTAADDRATLYGRSAADGERRWRLPVPAGCRLFPDAAQAADAEESTIAVALDCAGGARLLVLDPATGRERWRRTLAAGEAPAVAVRGGTVLAADGTALRAFSADGAELAHWDGDVCGDGMCPAAPSGRDALVVAYQPDPGADGVRSARIAAVDTRSGHVLWDRAAPAYAALAAAGGTVYALRPRLADALLPAGIDVVAPGDGTVRSVPAPFVLDPALDGARPWLAAAGGLLYAAVPEAAPRPTGAARLVALRGGPDRPGPPELGGVPPRDWPDACALLTRSELAAARMPAHTTEPKRVAVGEVKLPRPASCVYTPNEPRRNAPAGGWGESPLVVSVRWVAPDGGAASGLLDALQSVQAQARRRGDVGADEAYELGAMTGTVALRVDRTIVVVQASRPQGAAVRLARAVAARLRTRDAPKTSTHPTTGTALTNPRTTPQAD</sequence>
<organism evidence="4 5">
    <name type="scientific">Actinomadura rayongensis</name>
    <dbReference type="NCBI Taxonomy" id="1429076"/>
    <lineage>
        <taxon>Bacteria</taxon>
        <taxon>Bacillati</taxon>
        <taxon>Actinomycetota</taxon>
        <taxon>Actinomycetes</taxon>
        <taxon>Streptosporangiales</taxon>
        <taxon>Thermomonosporaceae</taxon>
        <taxon>Actinomadura</taxon>
    </lineage>
</organism>
<feature type="domain" description="Pyrrolo-quinoline quinone repeat" evidence="3">
    <location>
        <begin position="62"/>
        <end position="203"/>
    </location>
</feature>
<evidence type="ECO:0000256" key="1">
    <source>
        <dbReference type="SAM" id="MobiDB-lite"/>
    </source>
</evidence>
<keyword evidence="5" id="KW-1185">Reference proteome</keyword>
<dbReference type="Pfam" id="PF13360">
    <property type="entry name" value="PQQ_2"/>
    <property type="match status" value="2"/>
</dbReference>
<dbReference type="PANTHER" id="PTHR34512">
    <property type="entry name" value="CELL SURFACE PROTEIN"/>
    <property type="match status" value="1"/>
</dbReference>
<name>A0A6I4W9B5_9ACTN</name>
<evidence type="ECO:0000313" key="4">
    <source>
        <dbReference type="EMBL" id="MXQ64676.1"/>
    </source>
</evidence>
<proteinExistence type="predicted"/>
<evidence type="ECO:0000256" key="2">
    <source>
        <dbReference type="SAM" id="SignalP"/>
    </source>
</evidence>
<feature type="signal peptide" evidence="2">
    <location>
        <begin position="1"/>
        <end position="21"/>
    </location>
</feature>
<dbReference type="InterPro" id="IPR002372">
    <property type="entry name" value="PQQ_rpt_dom"/>
</dbReference>
<evidence type="ECO:0000313" key="5">
    <source>
        <dbReference type="Proteomes" id="UP000431901"/>
    </source>
</evidence>
<feature type="domain" description="Pyrrolo-quinoline quinone repeat" evidence="3">
    <location>
        <begin position="218"/>
        <end position="340"/>
    </location>
</feature>
<feature type="compositionally biased region" description="Polar residues" evidence="1">
    <location>
        <begin position="594"/>
        <end position="615"/>
    </location>
</feature>
<feature type="region of interest" description="Disordered" evidence="1">
    <location>
        <begin position="587"/>
        <end position="615"/>
    </location>
</feature>
<protein>
    <submittedName>
        <fullName evidence="4">PQQ-binding-like beta-propeller repeat protein</fullName>
    </submittedName>
</protein>
<dbReference type="RefSeq" id="WP_161102871.1">
    <property type="nucleotide sequence ID" value="NZ_JBHLYI010000001.1"/>
</dbReference>
<accession>A0A6I4W9B5</accession>
<reference evidence="4 5" key="1">
    <citation type="submission" date="2019-12" db="EMBL/GenBank/DDBJ databases">
        <title>Nocardia macrotermitis sp. nov. and Nocardia aurantia sp. nov., isolated from the gut of the fungus growing-termite Macrotermes natalensis.</title>
        <authorList>
            <person name="Christine B."/>
            <person name="Rene B."/>
        </authorList>
    </citation>
    <scope>NUCLEOTIDE SEQUENCE [LARGE SCALE GENOMIC DNA]</scope>
    <source>
        <strain evidence="4 5">DSM 102126</strain>
    </source>
</reference>
<dbReference type="Proteomes" id="UP000431901">
    <property type="component" value="Unassembled WGS sequence"/>
</dbReference>
<dbReference type="OrthoDB" id="3577345at2"/>
<feature type="chain" id="PRO_5026232506" evidence="2">
    <location>
        <begin position="22"/>
        <end position="615"/>
    </location>
</feature>
<gene>
    <name evidence="4" type="ORF">GQ466_11570</name>
</gene>
<comment type="caution">
    <text evidence="4">The sequence shown here is derived from an EMBL/GenBank/DDBJ whole genome shotgun (WGS) entry which is preliminary data.</text>
</comment>